<evidence type="ECO:0000256" key="2">
    <source>
        <dbReference type="ARBA" id="ARBA00008133"/>
    </source>
</evidence>
<comment type="catalytic activity">
    <reaction evidence="8 9">
        <text>hydroxymethylbilane = uroporphyrinogen III + H2O</text>
        <dbReference type="Rhea" id="RHEA:18965"/>
        <dbReference type="ChEBI" id="CHEBI:15377"/>
        <dbReference type="ChEBI" id="CHEBI:57308"/>
        <dbReference type="ChEBI" id="CHEBI:57845"/>
        <dbReference type="EC" id="4.2.1.75"/>
    </reaction>
</comment>
<comment type="caution">
    <text evidence="11">The sequence shown here is derived from an EMBL/GenBank/DDBJ whole genome shotgun (WGS) entry which is preliminary data.</text>
</comment>
<organism evidence="11 12">
    <name type="scientific">Campylobacter lari</name>
    <dbReference type="NCBI Taxonomy" id="201"/>
    <lineage>
        <taxon>Bacteria</taxon>
        <taxon>Pseudomonadati</taxon>
        <taxon>Campylobacterota</taxon>
        <taxon>Epsilonproteobacteria</taxon>
        <taxon>Campylobacterales</taxon>
        <taxon>Campylobacteraceae</taxon>
        <taxon>Campylobacter</taxon>
    </lineage>
</organism>
<evidence type="ECO:0000259" key="10">
    <source>
        <dbReference type="Pfam" id="PF02602"/>
    </source>
</evidence>
<dbReference type="GO" id="GO:0006780">
    <property type="term" value="P:uroporphyrinogen III biosynthetic process"/>
    <property type="evidence" value="ECO:0007669"/>
    <property type="project" value="UniProtKB-UniRule"/>
</dbReference>
<dbReference type="GO" id="GO:0006782">
    <property type="term" value="P:protoporphyrinogen IX biosynthetic process"/>
    <property type="evidence" value="ECO:0007669"/>
    <property type="project" value="UniProtKB-UniRule"/>
</dbReference>
<evidence type="ECO:0000256" key="5">
    <source>
        <dbReference type="ARBA" id="ARBA00023244"/>
    </source>
</evidence>
<dbReference type="InterPro" id="IPR003754">
    <property type="entry name" value="4pyrrol_synth_uPrphyn_synth"/>
</dbReference>
<dbReference type="GO" id="GO:0004852">
    <property type="term" value="F:uroporphyrinogen-III synthase activity"/>
    <property type="evidence" value="ECO:0007669"/>
    <property type="project" value="UniProtKB-UniRule"/>
</dbReference>
<dbReference type="AlphaFoldDB" id="A0A5L8MUP9"/>
<comment type="function">
    <text evidence="6 9">Catalyzes cyclization of the linear tetrapyrrole, hydroxymethylbilane, to the macrocyclic uroporphyrinogen III.</text>
</comment>
<evidence type="ECO:0000256" key="8">
    <source>
        <dbReference type="ARBA" id="ARBA00048617"/>
    </source>
</evidence>
<accession>A0A5L8MUP9</accession>
<evidence type="ECO:0000313" key="11">
    <source>
        <dbReference type="EMBL" id="EAK0450772.1"/>
    </source>
</evidence>
<dbReference type="UniPathway" id="UPA00251">
    <property type="reaction ID" value="UER00320"/>
</dbReference>
<name>A0A5L8MUP9_CAMLA</name>
<comment type="similarity">
    <text evidence="2 9">Belongs to the uroporphyrinogen-III synthase family.</text>
</comment>
<dbReference type="EMBL" id="AACCWZ010000002">
    <property type="protein sequence ID" value="EAK0450772.1"/>
    <property type="molecule type" value="Genomic_DNA"/>
</dbReference>
<evidence type="ECO:0000256" key="4">
    <source>
        <dbReference type="ARBA" id="ARBA00023239"/>
    </source>
</evidence>
<feature type="domain" description="Tetrapyrrole biosynthesis uroporphyrinogen III synthase" evidence="10">
    <location>
        <begin position="30"/>
        <end position="205"/>
    </location>
</feature>
<comment type="pathway">
    <text evidence="1 9">Porphyrin-containing compound metabolism; protoporphyrin-IX biosynthesis; coproporphyrinogen-III from 5-aminolevulinate: step 3/4.</text>
</comment>
<dbReference type="RefSeq" id="WP_049752001.1">
    <property type="nucleotide sequence ID" value="NZ_CBCUZC010000010.1"/>
</dbReference>
<dbReference type="SUPFAM" id="SSF69618">
    <property type="entry name" value="HemD-like"/>
    <property type="match status" value="1"/>
</dbReference>
<dbReference type="OrthoDB" id="5328023at2"/>
<keyword evidence="4 9" id="KW-0456">Lyase</keyword>
<evidence type="ECO:0000256" key="6">
    <source>
        <dbReference type="ARBA" id="ARBA00037589"/>
    </source>
</evidence>
<evidence type="ECO:0000313" key="12">
    <source>
        <dbReference type="Proteomes" id="UP000405656"/>
    </source>
</evidence>
<dbReference type="Proteomes" id="UP000405656">
    <property type="component" value="Unassembled WGS sequence"/>
</dbReference>
<evidence type="ECO:0000256" key="3">
    <source>
        <dbReference type="ARBA" id="ARBA00013109"/>
    </source>
</evidence>
<dbReference type="EC" id="4.2.1.75" evidence="3 9"/>
<dbReference type="Pfam" id="PF02602">
    <property type="entry name" value="HEM4"/>
    <property type="match status" value="1"/>
</dbReference>
<dbReference type="CDD" id="cd06578">
    <property type="entry name" value="HemD"/>
    <property type="match status" value="1"/>
</dbReference>
<evidence type="ECO:0000256" key="9">
    <source>
        <dbReference type="RuleBase" id="RU366031"/>
    </source>
</evidence>
<keyword evidence="5 9" id="KW-0627">Porphyrin biosynthesis</keyword>
<protein>
    <recommendedName>
        <fullName evidence="7 9">Uroporphyrinogen-III synthase</fullName>
        <ecNumber evidence="3 9">4.2.1.75</ecNumber>
    </recommendedName>
</protein>
<dbReference type="Gene3D" id="3.40.50.10090">
    <property type="match status" value="2"/>
</dbReference>
<dbReference type="PANTHER" id="PTHR38042:SF1">
    <property type="entry name" value="UROPORPHYRINOGEN-III SYNTHASE, CHLOROPLASTIC"/>
    <property type="match status" value="1"/>
</dbReference>
<dbReference type="InterPro" id="IPR036108">
    <property type="entry name" value="4pyrrol_syn_uPrphyn_synt_sf"/>
</dbReference>
<dbReference type="PANTHER" id="PTHR38042">
    <property type="entry name" value="UROPORPHYRINOGEN-III SYNTHASE, CHLOROPLASTIC"/>
    <property type="match status" value="1"/>
</dbReference>
<reference evidence="11 12" key="1">
    <citation type="submission" date="2018-05" db="EMBL/GenBank/DDBJ databases">
        <authorList>
            <consortium name="PulseNet: The National Subtyping Network for Foodborne Disease Surveillance"/>
            <person name="Tarr C.L."/>
            <person name="Trees E."/>
            <person name="Katz L.S."/>
            <person name="Carleton-Romer H.A."/>
            <person name="Stroika S."/>
            <person name="Kucerova Z."/>
            <person name="Roache K.F."/>
            <person name="Sabol A.L."/>
            <person name="Besser J."/>
            <person name="Gerner-Smidt P."/>
        </authorList>
    </citation>
    <scope>NUCLEOTIDE SEQUENCE [LARGE SCALE GENOMIC DNA]</scope>
    <source>
        <strain evidence="11 12">20110455</strain>
    </source>
</reference>
<dbReference type="NCBIfam" id="NF004590">
    <property type="entry name" value="PRK05928.3-2"/>
    <property type="match status" value="1"/>
</dbReference>
<gene>
    <name evidence="11" type="ORF">YZ36_02115</name>
</gene>
<proteinExistence type="inferred from homology"/>
<evidence type="ECO:0000256" key="7">
    <source>
        <dbReference type="ARBA" id="ARBA00040167"/>
    </source>
</evidence>
<sequence length="213" mass="24549">MMIYFIGDKKFDGVKNIRLNEIKYFDFEVNLKEFDCLIISSKNALKALILSKNKIDFDIKIYAVGKKSAEFAKELGFKNIKYPSMAYGKNLASEFLPEFKNKKCLYLRARQISSKLDENLLKEGIFLKQIIVYENIAIKPNENELNIFHPSVFVFSAPSSVEIFFKFFNLEENDKAVVIGQSTALKLSNFKNLYICEKQDLNSCIKLAKSLES</sequence>
<dbReference type="InterPro" id="IPR039793">
    <property type="entry name" value="UROS/Hem4"/>
</dbReference>
<evidence type="ECO:0000256" key="1">
    <source>
        <dbReference type="ARBA" id="ARBA00004772"/>
    </source>
</evidence>